<accession>N1WQA6</accession>
<dbReference type="EMBL" id="AOHC02000012">
    <property type="protein sequence ID" value="EMY79432.1"/>
    <property type="molecule type" value="Genomic_DNA"/>
</dbReference>
<proteinExistence type="predicted"/>
<feature type="modified residue" description="4-aspartylphosphate" evidence="6">
    <location>
        <position position="89"/>
    </location>
</feature>
<dbReference type="Gene3D" id="3.40.50.2300">
    <property type="match status" value="1"/>
</dbReference>
<keyword evidence="1 6" id="KW-0597">Phosphoprotein</keyword>
<keyword evidence="2" id="KW-0902">Two-component regulatory system</keyword>
<keyword evidence="5" id="KW-0804">Transcription</keyword>
<dbReference type="PROSITE" id="PS50110">
    <property type="entry name" value="RESPONSE_REGULATORY"/>
    <property type="match status" value="1"/>
</dbReference>
<keyword evidence="9" id="KW-1185">Reference proteome</keyword>
<dbReference type="AlphaFoldDB" id="N1WQA6"/>
<feature type="domain" description="Response regulatory" evidence="7">
    <location>
        <begin position="40"/>
        <end position="155"/>
    </location>
</feature>
<dbReference type="GO" id="GO:0000156">
    <property type="term" value="F:phosphorelay response regulator activity"/>
    <property type="evidence" value="ECO:0007669"/>
    <property type="project" value="TreeGrafter"/>
</dbReference>
<evidence type="ECO:0000256" key="5">
    <source>
        <dbReference type="ARBA" id="ARBA00023163"/>
    </source>
</evidence>
<evidence type="ECO:0000313" key="9">
    <source>
        <dbReference type="Proteomes" id="UP000012313"/>
    </source>
</evidence>
<dbReference type="GO" id="GO:0000976">
    <property type="term" value="F:transcription cis-regulatory region binding"/>
    <property type="evidence" value="ECO:0007669"/>
    <property type="project" value="TreeGrafter"/>
</dbReference>
<keyword evidence="3" id="KW-0805">Transcription regulation</keyword>
<evidence type="ECO:0000256" key="4">
    <source>
        <dbReference type="ARBA" id="ARBA00023125"/>
    </source>
</evidence>
<dbReference type="InterPro" id="IPR001789">
    <property type="entry name" value="Sig_transdc_resp-reg_receiver"/>
</dbReference>
<name>N1WQA6_9LEPT</name>
<dbReference type="SMART" id="SM00448">
    <property type="entry name" value="REC"/>
    <property type="match status" value="1"/>
</dbReference>
<evidence type="ECO:0000256" key="1">
    <source>
        <dbReference type="ARBA" id="ARBA00022553"/>
    </source>
</evidence>
<dbReference type="InterPro" id="IPR011006">
    <property type="entry name" value="CheY-like_superfamily"/>
</dbReference>
<evidence type="ECO:0000256" key="3">
    <source>
        <dbReference type="ARBA" id="ARBA00023015"/>
    </source>
</evidence>
<dbReference type="Pfam" id="PF00072">
    <property type="entry name" value="Response_reg"/>
    <property type="match status" value="1"/>
</dbReference>
<dbReference type="GO" id="GO:0032993">
    <property type="term" value="C:protein-DNA complex"/>
    <property type="evidence" value="ECO:0007669"/>
    <property type="project" value="TreeGrafter"/>
</dbReference>
<protein>
    <submittedName>
        <fullName evidence="8">Response regulator receiver domain protein</fullName>
    </submittedName>
</protein>
<dbReference type="Proteomes" id="UP000012313">
    <property type="component" value="Unassembled WGS sequence"/>
</dbReference>
<comment type="caution">
    <text evidence="8">The sequence shown here is derived from an EMBL/GenBank/DDBJ whole genome shotgun (WGS) entry which is preliminary data.</text>
</comment>
<dbReference type="PANTHER" id="PTHR48111">
    <property type="entry name" value="REGULATOR OF RPOS"/>
    <property type="match status" value="1"/>
</dbReference>
<evidence type="ECO:0000259" key="7">
    <source>
        <dbReference type="PROSITE" id="PS50110"/>
    </source>
</evidence>
<gene>
    <name evidence="8" type="ORF">LEP1GSC060_2559</name>
</gene>
<dbReference type="GO" id="GO:0005829">
    <property type="term" value="C:cytosol"/>
    <property type="evidence" value="ECO:0007669"/>
    <property type="project" value="TreeGrafter"/>
</dbReference>
<dbReference type="PANTHER" id="PTHR48111:SF1">
    <property type="entry name" value="TWO-COMPONENT RESPONSE REGULATOR ORR33"/>
    <property type="match status" value="1"/>
</dbReference>
<dbReference type="CDD" id="cd17546">
    <property type="entry name" value="REC_hyHK_CKI1_RcsC-like"/>
    <property type="match status" value="1"/>
</dbReference>
<dbReference type="STRING" id="1218598.LEP1GSC060_2559"/>
<dbReference type="SUPFAM" id="SSF52172">
    <property type="entry name" value="CheY-like"/>
    <property type="match status" value="1"/>
</dbReference>
<dbReference type="InterPro" id="IPR039420">
    <property type="entry name" value="WalR-like"/>
</dbReference>
<evidence type="ECO:0000313" key="8">
    <source>
        <dbReference type="EMBL" id="EMY79432.1"/>
    </source>
</evidence>
<dbReference type="GO" id="GO:0006355">
    <property type="term" value="P:regulation of DNA-templated transcription"/>
    <property type="evidence" value="ECO:0007669"/>
    <property type="project" value="TreeGrafter"/>
</dbReference>
<evidence type="ECO:0000256" key="2">
    <source>
        <dbReference type="ARBA" id="ARBA00023012"/>
    </source>
</evidence>
<sequence length="259" mass="29825">MFFGKKTSAYPKKIARKTRQDRNVIFGFRGDLMKVAPTYFILLAEDDESNAELLIRHLERYNFDVDHVVDGVAAEIKLRKMRYDLILTDNRMPKLSGLDLLERIPEMNRPTPIILLTVSNEKDTIIQAAQNKKLAAYLLKPIDTQVLIEKICQALGIRPDVLIDKREYPFEILPLTHTEKGVGVGIELKGCPYGKSLEKLVQEISFFLKELPALRSILIKVNPEFFYFKNGGQLLYSLKDRLALKYEIDKEDITVQTEH</sequence>
<organism evidence="8 9">
    <name type="scientific">Leptospira weilii serovar Ranarum str. ICFT</name>
    <dbReference type="NCBI Taxonomy" id="1218598"/>
    <lineage>
        <taxon>Bacteria</taxon>
        <taxon>Pseudomonadati</taxon>
        <taxon>Spirochaetota</taxon>
        <taxon>Spirochaetia</taxon>
        <taxon>Leptospirales</taxon>
        <taxon>Leptospiraceae</taxon>
        <taxon>Leptospira</taxon>
    </lineage>
</organism>
<reference evidence="8" key="1">
    <citation type="submission" date="2013-03" db="EMBL/GenBank/DDBJ databases">
        <authorList>
            <person name="Harkins D.M."/>
            <person name="Durkin A.S."/>
            <person name="Brinkac L.M."/>
            <person name="Haft D.H."/>
            <person name="Selengut J.D."/>
            <person name="Sanka R."/>
            <person name="DePew J."/>
            <person name="Purushe J."/>
            <person name="Hartskeerl R.A."/>
            <person name="Ahmed A."/>
            <person name="van der Linden H."/>
            <person name="Goris M.G.A."/>
            <person name="Vinetz J.M."/>
            <person name="Sutton G.G."/>
            <person name="Nierman W.C."/>
            <person name="Fouts D.E."/>
        </authorList>
    </citation>
    <scope>NUCLEOTIDE SEQUENCE [LARGE SCALE GENOMIC DNA]</scope>
    <source>
        <strain evidence="8">ICFT</strain>
    </source>
</reference>
<evidence type="ECO:0000256" key="6">
    <source>
        <dbReference type="PROSITE-ProRule" id="PRU00169"/>
    </source>
</evidence>
<keyword evidence="4" id="KW-0238">DNA-binding</keyword>